<dbReference type="InterPro" id="IPR005900">
    <property type="entry name" value="6-phosphogluconolactonase_DevB"/>
</dbReference>
<dbReference type="NCBIfam" id="TIGR01198">
    <property type="entry name" value="pgl"/>
    <property type="match status" value="1"/>
</dbReference>
<dbReference type="GO" id="GO:0005975">
    <property type="term" value="P:carbohydrate metabolic process"/>
    <property type="evidence" value="ECO:0007669"/>
    <property type="project" value="UniProtKB-UniRule"/>
</dbReference>
<dbReference type="InterPro" id="IPR039104">
    <property type="entry name" value="6PGL"/>
</dbReference>
<evidence type="ECO:0000259" key="8">
    <source>
        <dbReference type="Pfam" id="PF01182"/>
    </source>
</evidence>
<evidence type="ECO:0000256" key="7">
    <source>
        <dbReference type="RuleBase" id="RU365095"/>
    </source>
</evidence>
<comment type="similarity">
    <text evidence="4 7">Belongs to the glucosamine/galactosamine-6-phosphate isomerase family. 6-phosphogluconolactonase subfamily.</text>
</comment>
<dbReference type="Pfam" id="PF01182">
    <property type="entry name" value="Glucosamine_iso"/>
    <property type="match status" value="1"/>
</dbReference>
<dbReference type="GO" id="GO:0006098">
    <property type="term" value="P:pentose-phosphate shunt"/>
    <property type="evidence" value="ECO:0007669"/>
    <property type="project" value="InterPro"/>
</dbReference>
<dbReference type="RefSeq" id="WP_200113772.1">
    <property type="nucleotide sequence ID" value="NZ_JAEHOH010000003.1"/>
</dbReference>
<organism evidence="9 10">
    <name type="scientific">Leucobacter chromiisoli</name>
    <dbReference type="NCBI Taxonomy" id="2796471"/>
    <lineage>
        <taxon>Bacteria</taxon>
        <taxon>Bacillati</taxon>
        <taxon>Actinomycetota</taxon>
        <taxon>Actinomycetes</taxon>
        <taxon>Micrococcales</taxon>
        <taxon>Microbacteriaceae</taxon>
        <taxon>Leucobacter</taxon>
    </lineage>
</organism>
<comment type="catalytic activity">
    <reaction evidence="1 7">
        <text>6-phospho-D-glucono-1,5-lactone + H2O = 6-phospho-D-gluconate + H(+)</text>
        <dbReference type="Rhea" id="RHEA:12556"/>
        <dbReference type="ChEBI" id="CHEBI:15377"/>
        <dbReference type="ChEBI" id="CHEBI:15378"/>
        <dbReference type="ChEBI" id="CHEBI:57955"/>
        <dbReference type="ChEBI" id="CHEBI:58759"/>
        <dbReference type="EC" id="3.1.1.31"/>
    </reaction>
</comment>
<evidence type="ECO:0000256" key="4">
    <source>
        <dbReference type="ARBA" id="ARBA00010662"/>
    </source>
</evidence>
<comment type="caution">
    <text evidence="9">The sequence shown here is derived from an EMBL/GenBank/DDBJ whole genome shotgun (WGS) entry which is preliminary data.</text>
</comment>
<accession>A0A934UU33</accession>
<dbReference type="Gene3D" id="3.40.50.1360">
    <property type="match status" value="1"/>
</dbReference>
<dbReference type="SUPFAM" id="SSF100950">
    <property type="entry name" value="NagB/RpiA/CoA transferase-like"/>
    <property type="match status" value="1"/>
</dbReference>
<dbReference type="EC" id="3.1.1.31" evidence="5 7"/>
<comment type="function">
    <text evidence="2 7">Hydrolysis of 6-phosphogluconolactone to 6-phosphogluconate.</text>
</comment>
<dbReference type="InterPro" id="IPR018321">
    <property type="entry name" value="Glucosamine6P_isomerase_CS"/>
</dbReference>
<keyword evidence="7 9" id="KW-0378">Hydrolase</keyword>
<dbReference type="InterPro" id="IPR006148">
    <property type="entry name" value="Glc/Gal-6P_isomerase"/>
</dbReference>
<dbReference type="Proteomes" id="UP000608530">
    <property type="component" value="Unassembled WGS sequence"/>
</dbReference>
<dbReference type="GO" id="GO:0006044">
    <property type="term" value="P:N-acetylglucosamine metabolic process"/>
    <property type="evidence" value="ECO:0007669"/>
    <property type="project" value="InterPro"/>
</dbReference>
<dbReference type="CDD" id="cd01400">
    <property type="entry name" value="6PGL"/>
    <property type="match status" value="1"/>
</dbReference>
<sequence length="252" mass="26439">MSAASDAPGGAALRLERAATVDALAERVAARVIAVCRARQEAGAVPCVVLTGGSMGRASLLGIAAHAERDSVDWSRVRVLWGDERWVPAGHEERNDRLADELLFPHVEVDPAFIHRVPGSDSGLTLDEAAAQYAVAVDRAGRIDVALNGVGPDGHLCSLFPGRADLLVDGPDAPAAMVVRDSPKPPPERVTLTLPAVRRADRVWLLAAGAEKAEAVARIVRPDADDPLPAARVHGRDETVLWVDAAAGLAPA</sequence>
<gene>
    <name evidence="7 9" type="primary">pgl</name>
    <name evidence="9" type="ORF">JD276_02965</name>
</gene>
<reference evidence="9" key="1">
    <citation type="submission" date="2020-12" db="EMBL/GenBank/DDBJ databases">
        <title>Leucobacter sp. CAS1, isolated from Chromium sludge.</title>
        <authorList>
            <person name="Xu Z."/>
        </authorList>
    </citation>
    <scope>NUCLEOTIDE SEQUENCE</scope>
    <source>
        <strain evidence="9">CSA1</strain>
    </source>
</reference>
<proteinExistence type="inferred from homology"/>
<dbReference type="PANTHER" id="PTHR11054:SF0">
    <property type="entry name" value="6-PHOSPHOGLUCONOLACTONASE"/>
    <property type="match status" value="1"/>
</dbReference>
<evidence type="ECO:0000313" key="10">
    <source>
        <dbReference type="Proteomes" id="UP000608530"/>
    </source>
</evidence>
<dbReference type="InterPro" id="IPR037171">
    <property type="entry name" value="NagB/RpiA_transferase-like"/>
</dbReference>
<dbReference type="EMBL" id="JAEHOH010000003">
    <property type="protein sequence ID" value="MBK0417996.1"/>
    <property type="molecule type" value="Genomic_DNA"/>
</dbReference>
<protein>
    <recommendedName>
        <fullName evidence="6 7">6-phosphogluconolactonase</fullName>
        <shortName evidence="7">6PGL</shortName>
        <ecNumber evidence="5 7">3.1.1.31</ecNumber>
    </recommendedName>
</protein>
<evidence type="ECO:0000256" key="5">
    <source>
        <dbReference type="ARBA" id="ARBA00013198"/>
    </source>
</evidence>
<dbReference type="AlphaFoldDB" id="A0A934UU33"/>
<dbReference type="GO" id="GO:0017057">
    <property type="term" value="F:6-phosphogluconolactonase activity"/>
    <property type="evidence" value="ECO:0007669"/>
    <property type="project" value="UniProtKB-UniRule"/>
</dbReference>
<name>A0A934UU33_9MICO</name>
<feature type="domain" description="Glucosamine/galactosamine-6-phosphate isomerase" evidence="8">
    <location>
        <begin position="21"/>
        <end position="242"/>
    </location>
</feature>
<evidence type="ECO:0000256" key="3">
    <source>
        <dbReference type="ARBA" id="ARBA00004961"/>
    </source>
</evidence>
<keyword evidence="10" id="KW-1185">Reference proteome</keyword>
<evidence type="ECO:0000313" key="9">
    <source>
        <dbReference type="EMBL" id="MBK0417996.1"/>
    </source>
</evidence>
<evidence type="ECO:0000256" key="1">
    <source>
        <dbReference type="ARBA" id="ARBA00000832"/>
    </source>
</evidence>
<dbReference type="GO" id="GO:0004342">
    <property type="term" value="F:glucosamine-6-phosphate deaminase activity"/>
    <property type="evidence" value="ECO:0007669"/>
    <property type="project" value="InterPro"/>
</dbReference>
<evidence type="ECO:0000256" key="6">
    <source>
        <dbReference type="ARBA" id="ARBA00020337"/>
    </source>
</evidence>
<comment type="pathway">
    <text evidence="3 7">Carbohydrate degradation; pentose phosphate pathway; D-ribulose 5-phosphate from D-glucose 6-phosphate (oxidative stage): step 2/3.</text>
</comment>
<dbReference type="PROSITE" id="PS01161">
    <property type="entry name" value="GLC_GALNAC_ISOMERASE"/>
    <property type="match status" value="1"/>
</dbReference>
<evidence type="ECO:0000256" key="2">
    <source>
        <dbReference type="ARBA" id="ARBA00002681"/>
    </source>
</evidence>
<dbReference type="PANTHER" id="PTHR11054">
    <property type="entry name" value="6-PHOSPHOGLUCONOLACTONASE"/>
    <property type="match status" value="1"/>
</dbReference>